<evidence type="ECO:0000259" key="5">
    <source>
        <dbReference type="PROSITE" id="PS01124"/>
    </source>
</evidence>
<dbReference type="InterPro" id="IPR050204">
    <property type="entry name" value="AraC_XylS_family_regulators"/>
</dbReference>
<dbReference type="SUPFAM" id="SSF46689">
    <property type="entry name" value="Homeodomain-like"/>
    <property type="match status" value="2"/>
</dbReference>
<keyword evidence="1" id="KW-0805">Transcription regulation</keyword>
<dbReference type="InterPro" id="IPR037923">
    <property type="entry name" value="HTH-like"/>
</dbReference>
<dbReference type="InterPro" id="IPR020449">
    <property type="entry name" value="Tscrpt_reg_AraC-type_HTH"/>
</dbReference>
<keyword evidence="2" id="KW-0238">DNA-binding</keyword>
<gene>
    <name evidence="6" type="ORF">COO92_09135</name>
</gene>
<dbReference type="PANTHER" id="PTHR46796:SF2">
    <property type="entry name" value="TRANSCRIPTIONAL REGULATORY PROTEIN"/>
    <property type="match status" value="1"/>
</dbReference>
<dbReference type="EMBL" id="NXGX01000003">
    <property type="protein sequence ID" value="PKR58990.1"/>
    <property type="molecule type" value="Genomic_DNA"/>
</dbReference>
<dbReference type="SMART" id="SM00342">
    <property type="entry name" value="HTH_ARAC"/>
    <property type="match status" value="1"/>
</dbReference>
<evidence type="ECO:0000256" key="1">
    <source>
        <dbReference type="ARBA" id="ARBA00023015"/>
    </source>
</evidence>
<dbReference type="AlphaFoldDB" id="A0A2N3L8F4"/>
<evidence type="ECO:0000313" key="6">
    <source>
        <dbReference type="EMBL" id="PKR58990.1"/>
    </source>
</evidence>
<name>A0A2N3L8F4_9PROT</name>
<evidence type="ECO:0000256" key="4">
    <source>
        <dbReference type="ARBA" id="ARBA00023163"/>
    </source>
</evidence>
<dbReference type="PROSITE" id="PS00041">
    <property type="entry name" value="HTH_ARAC_FAMILY_1"/>
    <property type="match status" value="1"/>
</dbReference>
<dbReference type="GO" id="GO:0003700">
    <property type="term" value="F:DNA-binding transcription factor activity"/>
    <property type="evidence" value="ECO:0007669"/>
    <property type="project" value="InterPro"/>
</dbReference>
<comment type="caution">
    <text evidence="6">The sequence shown here is derived from an EMBL/GenBank/DDBJ whole genome shotgun (WGS) entry which is preliminary data.</text>
</comment>
<dbReference type="PROSITE" id="PS01124">
    <property type="entry name" value="HTH_ARAC_FAMILY_2"/>
    <property type="match status" value="1"/>
</dbReference>
<organism evidence="6 7">
    <name type="scientific">Thalassospira lohafexi</name>
    <dbReference type="NCBI Taxonomy" id="744227"/>
    <lineage>
        <taxon>Bacteria</taxon>
        <taxon>Pseudomonadati</taxon>
        <taxon>Pseudomonadota</taxon>
        <taxon>Alphaproteobacteria</taxon>
        <taxon>Rhodospirillales</taxon>
        <taxon>Thalassospiraceae</taxon>
        <taxon>Thalassospira</taxon>
    </lineage>
</organism>
<dbReference type="InterPro" id="IPR009057">
    <property type="entry name" value="Homeodomain-like_sf"/>
</dbReference>
<dbReference type="SUPFAM" id="SSF51215">
    <property type="entry name" value="Regulatory protein AraC"/>
    <property type="match status" value="1"/>
</dbReference>
<dbReference type="PANTHER" id="PTHR46796">
    <property type="entry name" value="HTH-TYPE TRANSCRIPTIONAL ACTIVATOR RHAS-RELATED"/>
    <property type="match status" value="1"/>
</dbReference>
<evidence type="ECO:0000313" key="7">
    <source>
        <dbReference type="Proteomes" id="UP000233332"/>
    </source>
</evidence>
<sequence>MTEAIEQDGEPGIERLCKTRERFIAAPASPGIERIEAQFFGNMFSPHRHDTYALGITMRGVQTFNYRGEYRASNPGNVIVLHPDELHDGGAGTDDGLQYRMLYLEPALLRRGLDHETASLPFVGDPIIHDPALWAILASVLGELESDVDPLLRDQFVTDIAHRLSQHAKTPLKQSRYNASLQMEQVRAFLESNFDRPVLSHELEQVADMDRYRLIRHFRARFGTTPYRYLIMRRLQQARALITLGQPLAGIAVETGFSDQSHFNRHFRQAFGLTPGRWSELAAPHRH</sequence>
<dbReference type="Gene3D" id="1.10.10.60">
    <property type="entry name" value="Homeodomain-like"/>
    <property type="match status" value="1"/>
</dbReference>
<dbReference type="RefSeq" id="WP_101301518.1">
    <property type="nucleotide sequence ID" value="NZ_NXGX01000003.1"/>
</dbReference>
<dbReference type="Pfam" id="PF02311">
    <property type="entry name" value="AraC_binding"/>
    <property type="match status" value="1"/>
</dbReference>
<dbReference type="PRINTS" id="PR00032">
    <property type="entry name" value="HTHARAC"/>
</dbReference>
<feature type="domain" description="HTH araC/xylS-type" evidence="5">
    <location>
        <begin position="184"/>
        <end position="281"/>
    </location>
</feature>
<protein>
    <submittedName>
        <fullName evidence="6">AraC family transcriptional regulator</fullName>
    </submittedName>
</protein>
<accession>A0A2N3L8F4</accession>
<reference evidence="6 7" key="1">
    <citation type="submission" date="2017-09" db="EMBL/GenBank/DDBJ databases">
        <title>Biodiversity and function of Thalassospira species in the particle-attached aromatic-hydrocarbon-degrading consortia from the surface seawater of the China South Sea.</title>
        <authorList>
            <person name="Dong C."/>
            <person name="Lai Q."/>
            <person name="Shao Z."/>
        </authorList>
    </citation>
    <scope>NUCLEOTIDE SEQUENCE [LARGE SCALE GENOMIC DNA]</scope>
    <source>
        <strain evidence="6 7">139Z-12</strain>
    </source>
</reference>
<proteinExistence type="predicted"/>
<dbReference type="InterPro" id="IPR018060">
    <property type="entry name" value="HTH_AraC"/>
</dbReference>
<keyword evidence="3" id="KW-0010">Activator</keyword>
<dbReference type="Pfam" id="PF12833">
    <property type="entry name" value="HTH_18"/>
    <property type="match status" value="1"/>
</dbReference>
<evidence type="ECO:0000256" key="3">
    <source>
        <dbReference type="ARBA" id="ARBA00023159"/>
    </source>
</evidence>
<keyword evidence="4" id="KW-0804">Transcription</keyword>
<dbReference type="InterPro" id="IPR003313">
    <property type="entry name" value="AraC-bd"/>
</dbReference>
<dbReference type="InterPro" id="IPR018062">
    <property type="entry name" value="HTH_AraC-typ_CS"/>
</dbReference>
<dbReference type="Proteomes" id="UP000233332">
    <property type="component" value="Unassembled WGS sequence"/>
</dbReference>
<evidence type="ECO:0000256" key="2">
    <source>
        <dbReference type="ARBA" id="ARBA00023125"/>
    </source>
</evidence>
<keyword evidence="7" id="KW-1185">Reference proteome</keyword>
<dbReference type="GO" id="GO:0043565">
    <property type="term" value="F:sequence-specific DNA binding"/>
    <property type="evidence" value="ECO:0007669"/>
    <property type="project" value="InterPro"/>
</dbReference>